<dbReference type="STRING" id="391587.KAOT1_04205"/>
<feature type="region of interest" description="Disordered" evidence="1">
    <location>
        <begin position="138"/>
        <end position="158"/>
    </location>
</feature>
<reference evidence="3 4" key="1">
    <citation type="journal article" date="2011" name="J. Bacteriol.">
        <title>Genome sequence of the algicidal bacterium Kordia algicida OT-1.</title>
        <authorList>
            <person name="Lee H.S."/>
            <person name="Kang S.G."/>
            <person name="Kwon K.K."/>
            <person name="Lee J.H."/>
            <person name="Kim S.J."/>
        </authorList>
    </citation>
    <scope>NUCLEOTIDE SEQUENCE [LARGE SCALE GENOMIC DNA]</scope>
    <source>
        <strain evidence="3 4">OT-1</strain>
    </source>
</reference>
<keyword evidence="4" id="KW-1185">Reference proteome</keyword>
<dbReference type="eggNOG" id="COG3291">
    <property type="taxonomic scope" value="Bacteria"/>
</dbReference>
<name>A9ECW4_9FLAO</name>
<dbReference type="EMBL" id="ABIB01000020">
    <property type="protein sequence ID" value="EDP94324.1"/>
    <property type="molecule type" value="Genomic_DNA"/>
</dbReference>
<feature type="domain" description="PKD" evidence="2">
    <location>
        <begin position="67"/>
        <end position="127"/>
    </location>
</feature>
<dbReference type="InterPro" id="IPR022409">
    <property type="entry name" value="PKD/Chitinase_dom"/>
</dbReference>
<sequence length="284" mass="30097">MKKTIKILGIAFLLVGALIYQSCDIDKFEPLGENSIADATPPQADFSFTQGQGPNEEWKDYTFANLSTSATTYTWDYGDGNTSSEVDGANTYPGEGTYTVTLTASDALGVISTFSQTIEIIEPEAPMAVVPDILESDFEDNSLPDGSGDGRDSWRNSDLGGVIQITSSPVQSGSQAAKFPSGGDRIAYQELTVSPNSDYTLTFHYTLKDNNPGSITVSVLAGGGITDASTATVIESFNGTDQSSPSTYVMSSIPFNTGANETISIYVSNEGVEARLDNFSIVAN</sequence>
<accession>A9ECW4</accession>
<proteinExistence type="predicted"/>
<dbReference type="InterPro" id="IPR013783">
    <property type="entry name" value="Ig-like_fold"/>
</dbReference>
<dbReference type="SUPFAM" id="SSF49299">
    <property type="entry name" value="PKD domain"/>
    <property type="match status" value="1"/>
</dbReference>
<dbReference type="InterPro" id="IPR000601">
    <property type="entry name" value="PKD_dom"/>
</dbReference>
<organism evidence="3 4">
    <name type="scientific">Kordia algicida OT-1</name>
    <dbReference type="NCBI Taxonomy" id="391587"/>
    <lineage>
        <taxon>Bacteria</taxon>
        <taxon>Pseudomonadati</taxon>
        <taxon>Bacteroidota</taxon>
        <taxon>Flavobacteriia</taxon>
        <taxon>Flavobacteriales</taxon>
        <taxon>Flavobacteriaceae</taxon>
        <taxon>Kordia</taxon>
    </lineage>
</organism>
<evidence type="ECO:0000313" key="3">
    <source>
        <dbReference type="EMBL" id="EDP94324.1"/>
    </source>
</evidence>
<dbReference type="PROSITE" id="PS50093">
    <property type="entry name" value="PKD"/>
    <property type="match status" value="1"/>
</dbReference>
<dbReference type="AlphaFoldDB" id="A9ECW4"/>
<dbReference type="Pfam" id="PF18911">
    <property type="entry name" value="PKD_4"/>
    <property type="match status" value="1"/>
</dbReference>
<dbReference type="Proteomes" id="UP000002945">
    <property type="component" value="Unassembled WGS sequence"/>
</dbReference>
<evidence type="ECO:0000256" key="1">
    <source>
        <dbReference type="SAM" id="MobiDB-lite"/>
    </source>
</evidence>
<protein>
    <recommendedName>
        <fullName evidence="2">PKD domain-containing protein</fullName>
    </recommendedName>
</protein>
<dbReference type="RefSeq" id="WP_007093412.1">
    <property type="nucleotide sequence ID" value="NZ_CP142125.1"/>
</dbReference>
<dbReference type="OrthoDB" id="8913664at2"/>
<evidence type="ECO:0000313" key="4">
    <source>
        <dbReference type="Proteomes" id="UP000002945"/>
    </source>
</evidence>
<comment type="caution">
    <text evidence="3">The sequence shown here is derived from an EMBL/GenBank/DDBJ whole genome shotgun (WGS) entry which is preliminary data.</text>
</comment>
<dbReference type="CDD" id="cd00146">
    <property type="entry name" value="PKD"/>
    <property type="match status" value="1"/>
</dbReference>
<dbReference type="SMART" id="SM00089">
    <property type="entry name" value="PKD"/>
    <property type="match status" value="1"/>
</dbReference>
<evidence type="ECO:0000259" key="2">
    <source>
        <dbReference type="PROSITE" id="PS50093"/>
    </source>
</evidence>
<dbReference type="InterPro" id="IPR035986">
    <property type="entry name" value="PKD_dom_sf"/>
</dbReference>
<dbReference type="HOGENOM" id="CLU_979283_0_0_10"/>
<dbReference type="Gene3D" id="2.60.40.10">
    <property type="entry name" value="Immunoglobulins"/>
    <property type="match status" value="1"/>
</dbReference>
<gene>
    <name evidence="3" type="ORF">KAOT1_04205</name>
</gene>
<dbReference type="Gene3D" id="2.60.120.260">
    <property type="entry name" value="Galactose-binding domain-like"/>
    <property type="match status" value="1"/>
</dbReference>